<dbReference type="RefSeq" id="WP_092893188.1">
    <property type="nucleotide sequence ID" value="NZ_FOOQ01000003.1"/>
</dbReference>
<evidence type="ECO:0000313" key="3">
    <source>
        <dbReference type="Proteomes" id="UP000198876"/>
    </source>
</evidence>
<evidence type="ECO:0000313" key="2">
    <source>
        <dbReference type="EMBL" id="SFG72804.1"/>
    </source>
</evidence>
<name>A0A1I2U6P5_9EURY</name>
<dbReference type="OrthoDB" id="343158at2157"/>
<accession>A0A1I2U6P5</accession>
<dbReference type="Proteomes" id="UP000198876">
    <property type="component" value="Unassembled WGS sequence"/>
</dbReference>
<gene>
    <name evidence="2" type="ORF">SAMN04488063_2804</name>
</gene>
<dbReference type="EMBL" id="FOOQ01000003">
    <property type="protein sequence ID" value="SFG72804.1"/>
    <property type="molecule type" value="Genomic_DNA"/>
</dbReference>
<feature type="region of interest" description="Disordered" evidence="1">
    <location>
        <begin position="116"/>
        <end position="142"/>
    </location>
</feature>
<dbReference type="AlphaFoldDB" id="A0A1I2U6P5"/>
<sequence length="232" mass="24822">MTDNHNYSLPEKGATDWHVPLNENFEKIDTDVEIRDVEGNTAEYTPKEGAKFLATDTGRRFLGDGEQWVEATPQPRQDFAVESTTNDPTDGETGRIWYRSDTDTLKVQLDSGVESLAVGTGGTSDGTDSSSDTTDGSTATTDGTHLLEIVPADGASWSTYRIVIDGELLNTTNLNSGDTVTTQSDGTVLIEGGIKGGKRPETFEFDGTLASLSLQVDGSAVLDGQTIDPSDY</sequence>
<proteinExistence type="predicted"/>
<organism evidence="2 3">
    <name type="scientific">Halopelagius inordinatus</name>
    <dbReference type="NCBI Taxonomy" id="553467"/>
    <lineage>
        <taxon>Archaea</taxon>
        <taxon>Methanobacteriati</taxon>
        <taxon>Methanobacteriota</taxon>
        <taxon>Stenosarchaea group</taxon>
        <taxon>Halobacteria</taxon>
        <taxon>Halobacteriales</taxon>
        <taxon>Haloferacaceae</taxon>
    </lineage>
</organism>
<feature type="compositionally biased region" description="Low complexity" evidence="1">
    <location>
        <begin position="125"/>
        <end position="142"/>
    </location>
</feature>
<evidence type="ECO:0000256" key="1">
    <source>
        <dbReference type="SAM" id="MobiDB-lite"/>
    </source>
</evidence>
<reference evidence="3" key="1">
    <citation type="submission" date="2016-10" db="EMBL/GenBank/DDBJ databases">
        <authorList>
            <person name="Varghese N."/>
            <person name="Submissions S."/>
        </authorList>
    </citation>
    <scope>NUCLEOTIDE SEQUENCE [LARGE SCALE GENOMIC DNA]</scope>
    <source>
        <strain evidence="3">CGMCC 1.7739</strain>
    </source>
</reference>
<protein>
    <submittedName>
        <fullName evidence="2">Uncharacterized protein</fullName>
    </submittedName>
</protein>
<keyword evidence="3" id="KW-1185">Reference proteome</keyword>
<dbReference type="STRING" id="553467.SAMN04488063_2804"/>